<gene>
    <name evidence="1" type="ORF">rCG_33654</name>
</gene>
<evidence type="ECO:0000313" key="1">
    <source>
        <dbReference type="EMBL" id="EDM06580.1"/>
    </source>
</evidence>
<dbReference type="Proteomes" id="UP000234681">
    <property type="component" value="Chromosome 10"/>
</dbReference>
<protein>
    <submittedName>
        <fullName evidence="1">RCG33654, isoform CRA_c</fullName>
    </submittedName>
</protein>
<sequence length="82" mass="8948">MYVRLCRHMTYLDDLVIHPKLLSCLTALWMLKGVACLQQKHSGLGQPCTSVDGVRKGADLSCPGSGVSTQFGFRTVSSFSSR</sequence>
<reference evidence="1 2" key="1">
    <citation type="submission" date="2005-07" db="EMBL/GenBank/DDBJ databases">
        <authorList>
            <person name="Mural R.J."/>
            <person name="Li P.W."/>
            <person name="Adams M.D."/>
            <person name="Amanatides P.G."/>
            <person name="Baden-Tillson H."/>
            <person name="Barnstead M."/>
            <person name="Chin S.H."/>
            <person name="Dew I."/>
            <person name="Evans C.A."/>
            <person name="Ferriera S."/>
            <person name="Flanigan M."/>
            <person name="Fosler C."/>
            <person name="Glodek A."/>
            <person name="Gu Z."/>
            <person name="Holt R.A."/>
            <person name="Jennings D."/>
            <person name="Kraft C.L."/>
            <person name="Lu F."/>
            <person name="Nguyen T."/>
            <person name="Nusskern D.R."/>
            <person name="Pfannkoch C.M."/>
            <person name="Sitter C."/>
            <person name="Sutton G.G."/>
            <person name="Venter J.C."/>
            <person name="Wang Z."/>
            <person name="Woodage T."/>
            <person name="Zheng X.H."/>
            <person name="Zhong F."/>
        </authorList>
    </citation>
    <scope>NUCLEOTIDE SEQUENCE [LARGE SCALE GENOMIC DNA]</scope>
    <source>
        <strain>BN</strain>
        <strain evidence="2">Sprague-Dawley</strain>
    </source>
</reference>
<evidence type="ECO:0000313" key="2">
    <source>
        <dbReference type="Proteomes" id="UP000234681"/>
    </source>
</evidence>
<dbReference type="AlphaFoldDB" id="A6HKM6"/>
<dbReference type="EMBL" id="CH473948">
    <property type="protein sequence ID" value="EDM06580.1"/>
    <property type="molecule type" value="Genomic_DNA"/>
</dbReference>
<accession>A6HKM6</accession>
<name>A6HKM6_RAT</name>
<proteinExistence type="predicted"/>
<organism evidence="1 2">
    <name type="scientific">Rattus norvegicus</name>
    <name type="common">Rat</name>
    <dbReference type="NCBI Taxonomy" id="10116"/>
    <lineage>
        <taxon>Eukaryota</taxon>
        <taxon>Metazoa</taxon>
        <taxon>Chordata</taxon>
        <taxon>Craniata</taxon>
        <taxon>Vertebrata</taxon>
        <taxon>Euteleostomi</taxon>
        <taxon>Mammalia</taxon>
        <taxon>Eutheria</taxon>
        <taxon>Euarchontoglires</taxon>
        <taxon>Glires</taxon>
        <taxon>Rodentia</taxon>
        <taxon>Myomorpha</taxon>
        <taxon>Muroidea</taxon>
        <taxon>Muridae</taxon>
        <taxon>Murinae</taxon>
        <taxon>Rattus</taxon>
    </lineage>
</organism>